<dbReference type="Proteomes" id="UP001234178">
    <property type="component" value="Unassembled WGS sequence"/>
</dbReference>
<accession>A0ABQ9YPE1</accession>
<reference evidence="2 3" key="1">
    <citation type="journal article" date="2023" name="Nucleic Acids Res.">
        <title>The hologenome of Daphnia magna reveals possible DNA methylation and microbiome-mediated evolution of the host genome.</title>
        <authorList>
            <person name="Chaturvedi A."/>
            <person name="Li X."/>
            <person name="Dhandapani V."/>
            <person name="Marshall H."/>
            <person name="Kissane S."/>
            <person name="Cuenca-Cambronero M."/>
            <person name="Asole G."/>
            <person name="Calvet F."/>
            <person name="Ruiz-Romero M."/>
            <person name="Marangio P."/>
            <person name="Guigo R."/>
            <person name="Rago D."/>
            <person name="Mirbahai L."/>
            <person name="Eastwood N."/>
            <person name="Colbourne J.K."/>
            <person name="Zhou J."/>
            <person name="Mallon E."/>
            <person name="Orsini L."/>
        </authorList>
    </citation>
    <scope>NUCLEOTIDE SEQUENCE [LARGE SCALE GENOMIC DNA]</scope>
    <source>
        <strain evidence="2">LRV0_1</strain>
    </source>
</reference>
<protein>
    <submittedName>
        <fullName evidence="2">Uncharacterized protein</fullName>
    </submittedName>
</protein>
<evidence type="ECO:0000256" key="1">
    <source>
        <dbReference type="SAM" id="MobiDB-lite"/>
    </source>
</evidence>
<proteinExistence type="predicted"/>
<comment type="caution">
    <text evidence="2">The sequence shown here is derived from an EMBL/GenBank/DDBJ whole genome shotgun (WGS) entry which is preliminary data.</text>
</comment>
<organism evidence="2 3">
    <name type="scientific">Daphnia magna</name>
    <dbReference type="NCBI Taxonomy" id="35525"/>
    <lineage>
        <taxon>Eukaryota</taxon>
        <taxon>Metazoa</taxon>
        <taxon>Ecdysozoa</taxon>
        <taxon>Arthropoda</taxon>
        <taxon>Crustacea</taxon>
        <taxon>Branchiopoda</taxon>
        <taxon>Diplostraca</taxon>
        <taxon>Cladocera</taxon>
        <taxon>Anomopoda</taxon>
        <taxon>Daphniidae</taxon>
        <taxon>Daphnia</taxon>
    </lineage>
</organism>
<evidence type="ECO:0000313" key="2">
    <source>
        <dbReference type="EMBL" id="KAK4002492.1"/>
    </source>
</evidence>
<feature type="region of interest" description="Disordered" evidence="1">
    <location>
        <begin position="1"/>
        <end position="48"/>
    </location>
</feature>
<name>A0ABQ9YPE1_9CRUS</name>
<evidence type="ECO:0000313" key="3">
    <source>
        <dbReference type="Proteomes" id="UP001234178"/>
    </source>
</evidence>
<gene>
    <name evidence="2" type="ORF">OUZ56_004316</name>
</gene>
<dbReference type="EMBL" id="JAOYFB010000001">
    <property type="protein sequence ID" value="KAK4002492.1"/>
    <property type="molecule type" value="Genomic_DNA"/>
</dbReference>
<keyword evidence="3" id="KW-1185">Reference proteome</keyword>
<sequence>MFLNPWYGQIGAGPAAEDAPTTTDKEGPDAVANETAVKGDGTDIQETPPTVSLNVAAGVAAKPENDDTKADVATLPSGQQTEPFKNRLKCGWTAHMTQEGRLFYCKGGGEKKPG</sequence>
<feature type="region of interest" description="Disordered" evidence="1">
    <location>
        <begin position="60"/>
        <end position="83"/>
    </location>
</feature>